<dbReference type="InterPro" id="IPR047057">
    <property type="entry name" value="MerR_fam"/>
</dbReference>
<dbReference type="Pfam" id="PF13411">
    <property type="entry name" value="MerR_1"/>
    <property type="match status" value="1"/>
</dbReference>
<dbReference type="Gene3D" id="1.10.1660.10">
    <property type="match status" value="1"/>
</dbReference>
<feature type="domain" description="HTH merR-type" evidence="2">
    <location>
        <begin position="13"/>
        <end position="81"/>
    </location>
</feature>
<dbReference type="PANTHER" id="PTHR30204:SF93">
    <property type="entry name" value="HTH MERR-TYPE DOMAIN-CONTAINING PROTEIN"/>
    <property type="match status" value="1"/>
</dbReference>
<dbReference type="PANTHER" id="PTHR30204">
    <property type="entry name" value="REDOX-CYCLING DRUG-SENSING TRANSCRIPTIONAL ACTIVATOR SOXR"/>
    <property type="match status" value="1"/>
</dbReference>
<name>A0A918GGH0_9PSEU</name>
<comment type="caution">
    <text evidence="3">The sequence shown here is derived from an EMBL/GenBank/DDBJ whole genome shotgun (WGS) entry which is preliminary data.</text>
</comment>
<dbReference type="RefSeq" id="WP_189211150.1">
    <property type="nucleotide sequence ID" value="NZ_BMRB01000002.1"/>
</dbReference>
<reference evidence="3" key="2">
    <citation type="submission" date="2020-09" db="EMBL/GenBank/DDBJ databases">
        <authorList>
            <person name="Sun Q."/>
            <person name="Ohkuma M."/>
        </authorList>
    </citation>
    <scope>NUCLEOTIDE SEQUENCE</scope>
    <source>
        <strain evidence="3">JCM 3276</strain>
    </source>
</reference>
<dbReference type="InterPro" id="IPR009061">
    <property type="entry name" value="DNA-bd_dom_put_sf"/>
</dbReference>
<dbReference type="SUPFAM" id="SSF46955">
    <property type="entry name" value="Putative DNA-binding domain"/>
    <property type="match status" value="1"/>
</dbReference>
<dbReference type="EMBL" id="BMRB01000002">
    <property type="protein sequence ID" value="GGS34771.1"/>
    <property type="molecule type" value="Genomic_DNA"/>
</dbReference>
<evidence type="ECO:0000256" key="1">
    <source>
        <dbReference type="ARBA" id="ARBA00023125"/>
    </source>
</evidence>
<reference evidence="3" key="1">
    <citation type="journal article" date="2014" name="Int. J. Syst. Evol. Microbiol.">
        <title>Complete genome sequence of Corynebacterium casei LMG S-19264T (=DSM 44701T), isolated from a smear-ripened cheese.</title>
        <authorList>
            <consortium name="US DOE Joint Genome Institute (JGI-PGF)"/>
            <person name="Walter F."/>
            <person name="Albersmeier A."/>
            <person name="Kalinowski J."/>
            <person name="Ruckert C."/>
        </authorList>
    </citation>
    <scope>NUCLEOTIDE SEQUENCE</scope>
    <source>
        <strain evidence="3">JCM 3276</strain>
    </source>
</reference>
<organism evidence="3 4">
    <name type="scientific">Actinokineospora fastidiosa</name>
    <dbReference type="NCBI Taxonomy" id="1816"/>
    <lineage>
        <taxon>Bacteria</taxon>
        <taxon>Bacillati</taxon>
        <taxon>Actinomycetota</taxon>
        <taxon>Actinomycetes</taxon>
        <taxon>Pseudonocardiales</taxon>
        <taxon>Pseudonocardiaceae</taxon>
        <taxon>Actinokineospora</taxon>
    </lineage>
</organism>
<evidence type="ECO:0000313" key="3">
    <source>
        <dbReference type="EMBL" id="GGS34771.1"/>
    </source>
</evidence>
<evidence type="ECO:0000259" key="2">
    <source>
        <dbReference type="PROSITE" id="PS50937"/>
    </source>
</evidence>
<protein>
    <submittedName>
        <fullName evidence="3">MerR family transcriptional regulator</fullName>
    </submittedName>
</protein>
<accession>A0A918GGH0</accession>
<keyword evidence="1" id="KW-0238">DNA-binding</keyword>
<dbReference type="AlphaFoldDB" id="A0A918GGH0"/>
<dbReference type="GO" id="GO:0003677">
    <property type="term" value="F:DNA binding"/>
    <property type="evidence" value="ECO:0007669"/>
    <property type="project" value="UniProtKB-KW"/>
</dbReference>
<dbReference type="PROSITE" id="PS50937">
    <property type="entry name" value="HTH_MERR_2"/>
    <property type="match status" value="1"/>
</dbReference>
<dbReference type="GO" id="GO:0003700">
    <property type="term" value="F:DNA-binding transcription factor activity"/>
    <property type="evidence" value="ECO:0007669"/>
    <property type="project" value="InterPro"/>
</dbReference>
<sequence length="102" mass="11384">MPLDDLDDLDYPAYTIGQAAGLLGVRQAFLRSLDTADLVRPVRSDGGHRRYTRRQLELVARVRVLFDEGHSLAATTRIIELEDLLAAARGEVAELRERLGEP</sequence>
<dbReference type="SMART" id="SM00422">
    <property type="entry name" value="HTH_MERR"/>
    <property type="match status" value="1"/>
</dbReference>
<keyword evidence="4" id="KW-1185">Reference proteome</keyword>
<dbReference type="InterPro" id="IPR000551">
    <property type="entry name" value="MerR-type_HTH_dom"/>
</dbReference>
<gene>
    <name evidence="3" type="ORF">GCM10010171_31590</name>
</gene>
<proteinExistence type="predicted"/>
<evidence type="ECO:0000313" key="4">
    <source>
        <dbReference type="Proteomes" id="UP000660680"/>
    </source>
</evidence>
<dbReference type="Proteomes" id="UP000660680">
    <property type="component" value="Unassembled WGS sequence"/>
</dbReference>